<evidence type="ECO:0000256" key="1">
    <source>
        <dbReference type="SAM" id="MobiDB-lite"/>
    </source>
</evidence>
<feature type="compositionally biased region" description="Polar residues" evidence="1">
    <location>
        <begin position="1"/>
        <end position="21"/>
    </location>
</feature>
<name>A0A420HF97_9PEZI</name>
<organism evidence="2 3">
    <name type="scientific">Erysiphe neolycopersici</name>
    <dbReference type="NCBI Taxonomy" id="212602"/>
    <lineage>
        <taxon>Eukaryota</taxon>
        <taxon>Fungi</taxon>
        <taxon>Dikarya</taxon>
        <taxon>Ascomycota</taxon>
        <taxon>Pezizomycotina</taxon>
        <taxon>Leotiomycetes</taxon>
        <taxon>Erysiphales</taxon>
        <taxon>Erysiphaceae</taxon>
        <taxon>Erysiphe</taxon>
    </lineage>
</organism>
<feature type="region of interest" description="Disordered" evidence="1">
    <location>
        <begin position="1"/>
        <end position="25"/>
    </location>
</feature>
<evidence type="ECO:0000313" key="3">
    <source>
        <dbReference type="Proteomes" id="UP000286134"/>
    </source>
</evidence>
<protein>
    <submittedName>
        <fullName evidence="2">Uncharacterized protein</fullName>
    </submittedName>
</protein>
<reference evidence="2 3" key="1">
    <citation type="journal article" date="2018" name="BMC Genomics">
        <title>Comparative genome analyses reveal sequence features reflecting distinct modes of host-adaptation between dicot and monocot powdery mildew.</title>
        <authorList>
            <person name="Wu Y."/>
            <person name="Ma X."/>
            <person name="Pan Z."/>
            <person name="Kale S.D."/>
            <person name="Song Y."/>
            <person name="King H."/>
            <person name="Zhang Q."/>
            <person name="Presley C."/>
            <person name="Deng X."/>
            <person name="Wei C.I."/>
            <person name="Xiao S."/>
        </authorList>
    </citation>
    <scope>NUCLEOTIDE SEQUENCE [LARGE SCALE GENOMIC DNA]</scope>
    <source>
        <strain evidence="2">UMSG2</strain>
    </source>
</reference>
<evidence type="ECO:0000313" key="2">
    <source>
        <dbReference type="EMBL" id="RKF56101.1"/>
    </source>
</evidence>
<gene>
    <name evidence="2" type="ORF">OnM2_084016</name>
</gene>
<dbReference type="AlphaFoldDB" id="A0A420HF97"/>
<keyword evidence="3" id="KW-1185">Reference proteome</keyword>
<feature type="non-terminal residue" evidence="2">
    <location>
        <position position="1"/>
    </location>
</feature>
<comment type="caution">
    <text evidence="2">The sequence shown here is derived from an EMBL/GenBank/DDBJ whole genome shotgun (WGS) entry which is preliminary data.</text>
</comment>
<sequence length="97" mass="10711">VKQPIPNSIRSTTPPLQTLSPSGVLLSTPDSSENLLTILQTYMTNPSTRFASIEEIKKAQEELVKQQAKIAARQPELEAKEASGAIRKISQEAYQFK</sequence>
<accession>A0A420HF97</accession>
<dbReference type="EMBL" id="MCFK01008409">
    <property type="protein sequence ID" value="RKF56101.1"/>
    <property type="molecule type" value="Genomic_DNA"/>
</dbReference>
<proteinExistence type="predicted"/>
<dbReference type="Proteomes" id="UP000286134">
    <property type="component" value="Unassembled WGS sequence"/>
</dbReference>